<name>A0A2G9USR8_TELCI</name>
<organism evidence="6 7">
    <name type="scientific">Teladorsagia circumcincta</name>
    <name type="common">Brown stomach worm</name>
    <name type="synonym">Ostertagia circumcincta</name>
    <dbReference type="NCBI Taxonomy" id="45464"/>
    <lineage>
        <taxon>Eukaryota</taxon>
        <taxon>Metazoa</taxon>
        <taxon>Ecdysozoa</taxon>
        <taxon>Nematoda</taxon>
        <taxon>Chromadorea</taxon>
        <taxon>Rhabditida</taxon>
        <taxon>Rhabditina</taxon>
        <taxon>Rhabditomorpha</taxon>
        <taxon>Strongyloidea</taxon>
        <taxon>Trichostrongylidae</taxon>
        <taxon>Teladorsagia</taxon>
    </lineage>
</organism>
<accession>A0A2G9USR8</accession>
<dbReference type="Proteomes" id="UP000230423">
    <property type="component" value="Unassembled WGS sequence"/>
</dbReference>
<dbReference type="InterPro" id="IPR013273">
    <property type="entry name" value="ADAMTS/ADAMTS-like"/>
</dbReference>
<feature type="disulfide bond" evidence="4">
    <location>
        <begin position="76"/>
        <end position="80"/>
    </location>
</feature>
<keyword evidence="2" id="KW-0964">Secreted</keyword>
<sequence>MYLQPALPYLHPLSPQETSPAGARAKRQAYQVYVDGDSSVSLDKTGQTESGPWGPWVPEQCSRTCGGGVQTEKRQCPGDCTGPSVRYVSCNLDPCPEGTDFRAEQCAAHNDDPIDGQYHKWIPYKGKNKCELLCKPENANFYYKWDDTVVDGTKCDSKGEDICVDGVCLPLGCDGKLGSDLREWPTNHRRGRELYLRATSGATSVQQVVDEALCQGEKPEGKTNCTNEEKCTGTWCGGGTQERVAVCLNYDKKPVPEWCDEDEMPTLNQDCNTDECPSCFDSEFGCCPDNTTFATGDFNQGCSNCSLSEFGCCADNYTEATGKGGRGCEEFVESPLNLEEAGEGSGEEKSGECQVKNENGDTAMVDCAAANATTTDFDGIFGSCNETEYGCCHDGVTLARGPNLEGCGEPTCAGSLYGCCKDRKTIAFGPHYAGCERSSFPCELSEYGCCADGETAALGANGTGCGENCLTTKYGCCPDGKGTAKGHHNEGCGCVYAQYGCCPDGKTSAKGAGFYGCPDSCAQSQFGCCPDGKTPARGSHKEGCPCQYTRYGCCPDGETTALGPRNDGCDDCRYAK</sequence>
<dbReference type="InterPro" id="IPR050439">
    <property type="entry name" value="ADAMTS_ADAMTS-like"/>
</dbReference>
<dbReference type="PANTHER" id="PTHR13723:SF281">
    <property type="entry name" value="PAPILIN"/>
    <property type="match status" value="1"/>
</dbReference>
<proteinExistence type="predicted"/>
<evidence type="ECO:0000256" key="4">
    <source>
        <dbReference type="PIRSR" id="PIRSR613273-3"/>
    </source>
</evidence>
<dbReference type="Gene3D" id="2.20.100.10">
    <property type="entry name" value="Thrombospondin type-1 (TSP1) repeat"/>
    <property type="match status" value="1"/>
</dbReference>
<gene>
    <name evidence="6" type="ORF">TELCIR_05290</name>
</gene>
<protein>
    <submittedName>
        <fullName evidence="6">Thrombospondin type 1 domain protein</fullName>
    </submittedName>
</protein>
<keyword evidence="7" id="KW-1185">Reference proteome</keyword>
<evidence type="ECO:0000256" key="3">
    <source>
        <dbReference type="ARBA" id="ARBA00023157"/>
    </source>
</evidence>
<reference evidence="6 7" key="1">
    <citation type="submission" date="2015-09" db="EMBL/GenBank/DDBJ databases">
        <title>Draft genome of the parasitic nematode Teladorsagia circumcincta isolate WARC Sus (inbred).</title>
        <authorList>
            <person name="Mitreva M."/>
        </authorList>
    </citation>
    <scope>NUCLEOTIDE SEQUENCE [LARGE SCALE GENOMIC DNA]</scope>
    <source>
        <strain evidence="6 7">S</strain>
    </source>
</reference>
<dbReference type="PANTHER" id="PTHR13723">
    <property type="entry name" value="ADAMTS A DISINTEGRIN AND METALLOPROTEASE WITH THROMBOSPONDIN MOTIFS PROTEASE"/>
    <property type="match status" value="1"/>
</dbReference>
<dbReference type="InterPro" id="IPR000884">
    <property type="entry name" value="TSP1_rpt"/>
</dbReference>
<comment type="subcellular location">
    <subcellularLocation>
        <location evidence="1">Secreted</location>
    </subcellularLocation>
</comment>
<evidence type="ECO:0000256" key="2">
    <source>
        <dbReference type="ARBA" id="ARBA00022525"/>
    </source>
</evidence>
<dbReference type="Pfam" id="PF19030">
    <property type="entry name" value="TSP1_ADAMTS"/>
    <property type="match status" value="1"/>
</dbReference>
<evidence type="ECO:0000313" key="6">
    <source>
        <dbReference type="EMBL" id="PIO72762.1"/>
    </source>
</evidence>
<dbReference type="InterPro" id="IPR036383">
    <property type="entry name" value="TSP1_rpt_sf"/>
</dbReference>
<evidence type="ECO:0000256" key="5">
    <source>
        <dbReference type="SAM" id="MobiDB-lite"/>
    </source>
</evidence>
<dbReference type="GO" id="GO:0006508">
    <property type="term" value="P:proteolysis"/>
    <property type="evidence" value="ECO:0007669"/>
    <property type="project" value="TreeGrafter"/>
</dbReference>
<evidence type="ECO:0000256" key="1">
    <source>
        <dbReference type="ARBA" id="ARBA00004613"/>
    </source>
</evidence>
<dbReference type="SMART" id="SM00209">
    <property type="entry name" value="TSP1"/>
    <property type="match status" value="2"/>
</dbReference>
<dbReference type="Pfam" id="PF00090">
    <property type="entry name" value="TSP_1"/>
    <property type="match status" value="1"/>
</dbReference>
<feature type="disulfide bond" evidence="4">
    <location>
        <begin position="61"/>
        <end position="90"/>
    </location>
</feature>
<feature type="region of interest" description="Disordered" evidence="5">
    <location>
        <begin position="1"/>
        <end position="23"/>
    </location>
</feature>
<keyword evidence="3 4" id="KW-1015">Disulfide bond</keyword>
<dbReference type="PRINTS" id="PR01857">
    <property type="entry name" value="ADAMTSFAMILY"/>
</dbReference>
<dbReference type="AlphaFoldDB" id="A0A2G9USR8"/>
<dbReference type="SUPFAM" id="SSF82895">
    <property type="entry name" value="TSP-1 type 1 repeat"/>
    <property type="match status" value="1"/>
</dbReference>
<dbReference type="EMBL" id="KZ345602">
    <property type="protein sequence ID" value="PIO72762.1"/>
    <property type="molecule type" value="Genomic_DNA"/>
</dbReference>
<dbReference type="GO" id="GO:0030198">
    <property type="term" value="P:extracellular matrix organization"/>
    <property type="evidence" value="ECO:0007669"/>
    <property type="project" value="InterPro"/>
</dbReference>
<dbReference type="GO" id="GO:0031012">
    <property type="term" value="C:extracellular matrix"/>
    <property type="evidence" value="ECO:0007669"/>
    <property type="project" value="TreeGrafter"/>
</dbReference>
<feature type="disulfide bond" evidence="4">
    <location>
        <begin position="65"/>
        <end position="95"/>
    </location>
</feature>
<dbReference type="GO" id="GO:0005576">
    <property type="term" value="C:extracellular region"/>
    <property type="evidence" value="ECO:0007669"/>
    <property type="project" value="UniProtKB-SubCell"/>
</dbReference>
<evidence type="ECO:0000313" key="7">
    <source>
        <dbReference type="Proteomes" id="UP000230423"/>
    </source>
</evidence>
<dbReference type="PROSITE" id="PS50092">
    <property type="entry name" value="TSP1"/>
    <property type="match status" value="2"/>
</dbReference>
<dbReference type="OrthoDB" id="5781878at2759"/>
<dbReference type="GO" id="GO:0004222">
    <property type="term" value="F:metalloendopeptidase activity"/>
    <property type="evidence" value="ECO:0007669"/>
    <property type="project" value="TreeGrafter"/>
</dbReference>